<organism evidence="1">
    <name type="scientific">Oryza barthii</name>
    <dbReference type="NCBI Taxonomy" id="65489"/>
    <lineage>
        <taxon>Eukaryota</taxon>
        <taxon>Viridiplantae</taxon>
        <taxon>Streptophyta</taxon>
        <taxon>Embryophyta</taxon>
        <taxon>Tracheophyta</taxon>
        <taxon>Spermatophyta</taxon>
        <taxon>Magnoliopsida</taxon>
        <taxon>Liliopsida</taxon>
        <taxon>Poales</taxon>
        <taxon>Poaceae</taxon>
        <taxon>BOP clade</taxon>
        <taxon>Oryzoideae</taxon>
        <taxon>Oryzeae</taxon>
        <taxon>Oryzinae</taxon>
        <taxon>Oryza</taxon>
    </lineage>
</organism>
<proteinExistence type="predicted"/>
<keyword evidence="2" id="KW-1185">Reference proteome</keyword>
<reference evidence="1" key="2">
    <citation type="submission" date="2015-03" db="UniProtKB">
        <authorList>
            <consortium name="EnsemblPlants"/>
        </authorList>
    </citation>
    <scope>IDENTIFICATION</scope>
</reference>
<dbReference type="PaxDb" id="65489-OBART04G03890.1"/>
<evidence type="ECO:0000313" key="2">
    <source>
        <dbReference type="Proteomes" id="UP000026960"/>
    </source>
</evidence>
<name>A0A0D3FSX9_9ORYZ</name>
<dbReference type="AlphaFoldDB" id="A0A0D3FSX9"/>
<dbReference type="EnsemblPlants" id="OBART04G03890.1">
    <property type="protein sequence ID" value="OBART04G03890.1"/>
    <property type="gene ID" value="OBART04G03890"/>
</dbReference>
<dbReference type="HOGENOM" id="CLU_2889328_0_0_1"/>
<dbReference type="Gramene" id="OBART04G03890.1">
    <property type="protein sequence ID" value="OBART04G03890.1"/>
    <property type="gene ID" value="OBART04G03890"/>
</dbReference>
<dbReference type="Proteomes" id="UP000026960">
    <property type="component" value="Chromosome 4"/>
</dbReference>
<accession>A0A0D3FSX9</accession>
<protein>
    <submittedName>
        <fullName evidence="1">Uncharacterized protein</fullName>
    </submittedName>
</protein>
<evidence type="ECO:0000313" key="1">
    <source>
        <dbReference type="EnsemblPlants" id="OBART04G03890.1"/>
    </source>
</evidence>
<sequence>MARGGDAVTTAGARAVAGGETCAVAGAEKASGQSMAAVFRRSDREGRPHRRAIAMARRRLVGS</sequence>
<reference evidence="1" key="1">
    <citation type="journal article" date="2009" name="Rice">
        <title>De Novo Next Generation Sequencing of Plant Genomes.</title>
        <authorList>
            <person name="Rounsley S."/>
            <person name="Marri P.R."/>
            <person name="Yu Y."/>
            <person name="He R."/>
            <person name="Sisneros N."/>
            <person name="Goicoechea J.L."/>
            <person name="Lee S.J."/>
            <person name="Angelova A."/>
            <person name="Kudrna D."/>
            <person name="Luo M."/>
            <person name="Affourtit J."/>
            <person name="Desany B."/>
            <person name="Knight J."/>
            <person name="Niazi F."/>
            <person name="Egholm M."/>
            <person name="Wing R.A."/>
        </authorList>
    </citation>
    <scope>NUCLEOTIDE SEQUENCE [LARGE SCALE GENOMIC DNA]</scope>
    <source>
        <strain evidence="1">cv. IRGC 105608</strain>
    </source>
</reference>